<dbReference type="EMBL" id="LRMR01000043">
    <property type="protein sequence ID" value="KWU47853.1"/>
    <property type="molecule type" value="Genomic_DNA"/>
</dbReference>
<evidence type="ECO:0000313" key="4">
    <source>
        <dbReference type="Proteomes" id="UP000067111"/>
    </source>
</evidence>
<feature type="chain" id="PRO_5007164710" description="Transporter" evidence="2">
    <location>
        <begin position="25"/>
        <end position="433"/>
    </location>
</feature>
<name>A0A120E9V7_9PSED</name>
<proteinExistence type="predicted"/>
<dbReference type="SUPFAM" id="SSF103515">
    <property type="entry name" value="Autotransporter"/>
    <property type="match status" value="1"/>
</dbReference>
<keyword evidence="2" id="KW-0732">Signal</keyword>
<feature type="region of interest" description="Disordered" evidence="1">
    <location>
        <begin position="60"/>
        <end position="80"/>
    </location>
</feature>
<sequence length="433" mass="46558">MQRSLSLRAVVCLSTLLPASMLYAASDTDVETLKQELLELKQRYEVQQKALAVLEQRVRQVEDQPATPTPRRLAKSPADFKKGGTAVAGTGAAAASGGAAGGGSSYGQSLKDDSAPAQSVSNLYNEASGFFGNGKFSVETGITYARYDARQLTLNGFLALDSIFLGNLNLDRIKSDSWTLDLTARYNVDNRWQFDVNAPVVYRESTYQSSGAGNDATATSEASVTRNPTLGDVNFGVAYKFLDETPSLPDAVVSLRVKAPTGKDPFGIKLIKQPDNDNLFLPESLPTGNGVWSITPGISLVKTFDPAVLFGSLSYTHNFEESFDDINSDVNQKTGGKVRLGDSFQLGAGVAFALNEKMSMSFSVSDLVQRQSKLKPDGRDWQSVVSSDANAGYFNVGMTIAASDNLTIVPNLAIGITPDAPSFSFSLKFPYYF</sequence>
<evidence type="ECO:0000256" key="2">
    <source>
        <dbReference type="SAM" id="SignalP"/>
    </source>
</evidence>
<accession>A0A120E9V7</accession>
<comment type="caution">
    <text evidence="3">The sequence shown here is derived from an EMBL/GenBank/DDBJ whole genome shotgun (WGS) entry which is preliminary data.</text>
</comment>
<gene>
    <name evidence="3" type="ORF">AWV77_26425</name>
</gene>
<evidence type="ECO:0008006" key="5">
    <source>
        <dbReference type="Google" id="ProtNLM"/>
    </source>
</evidence>
<evidence type="ECO:0000256" key="1">
    <source>
        <dbReference type="SAM" id="MobiDB-lite"/>
    </source>
</evidence>
<organism evidence="3 4">
    <name type="scientific">Pseudomonas palleroniana</name>
    <dbReference type="NCBI Taxonomy" id="191390"/>
    <lineage>
        <taxon>Bacteria</taxon>
        <taxon>Pseudomonadati</taxon>
        <taxon>Pseudomonadota</taxon>
        <taxon>Gammaproteobacteria</taxon>
        <taxon>Pseudomonadales</taxon>
        <taxon>Pseudomonadaceae</taxon>
        <taxon>Pseudomonas</taxon>
    </lineage>
</organism>
<reference evidence="4" key="1">
    <citation type="submission" date="2016-01" db="EMBL/GenBank/DDBJ databases">
        <authorList>
            <person name="Gamez R.M."/>
            <person name="Rodriguez F."/>
            <person name="Bernal J.F."/>
            <person name="Agarwala R."/>
            <person name="Landsman D."/>
            <person name="Marino-Ramirez L."/>
        </authorList>
    </citation>
    <scope>NUCLEOTIDE SEQUENCE [LARGE SCALE GENOMIC DNA]</scope>
    <source>
        <strain evidence="4">Ps006</strain>
    </source>
</reference>
<dbReference type="RefSeq" id="WP_060757096.1">
    <property type="nucleotide sequence ID" value="NZ_LRMR01000043.1"/>
</dbReference>
<feature type="signal peptide" evidence="2">
    <location>
        <begin position="1"/>
        <end position="24"/>
    </location>
</feature>
<dbReference type="Proteomes" id="UP000067111">
    <property type="component" value="Unassembled WGS sequence"/>
</dbReference>
<dbReference type="InterPro" id="IPR036709">
    <property type="entry name" value="Autotransporte_beta_dom_sf"/>
</dbReference>
<dbReference type="AlphaFoldDB" id="A0A120E9V7"/>
<protein>
    <recommendedName>
        <fullName evidence="5">Transporter</fullName>
    </recommendedName>
</protein>
<dbReference type="OrthoDB" id="5297564at2"/>
<evidence type="ECO:0000313" key="3">
    <source>
        <dbReference type="EMBL" id="KWU47853.1"/>
    </source>
</evidence>